<protein>
    <recommendedName>
        <fullName evidence="4">Head-tail adaptor protein</fullName>
    </recommendedName>
</protein>
<keyword evidence="3" id="KW-1185">Reference proteome</keyword>
<dbReference type="InterPro" id="IPR008767">
    <property type="entry name" value="Phage_SPP1_head-tail_adaptor"/>
</dbReference>
<dbReference type="AlphaFoldDB" id="A0A8J3APE0"/>
<evidence type="ECO:0008006" key="4">
    <source>
        <dbReference type="Google" id="ProtNLM"/>
    </source>
</evidence>
<dbReference type="NCBIfam" id="TIGR01563">
    <property type="entry name" value="gp16_SPP1"/>
    <property type="match status" value="1"/>
</dbReference>
<dbReference type="Gene3D" id="2.40.10.270">
    <property type="entry name" value="Bacteriophage SPP1 head-tail adaptor protein"/>
    <property type="match status" value="1"/>
</dbReference>
<accession>A0A8J3APE0</accession>
<reference evidence="3" key="1">
    <citation type="journal article" date="2019" name="Int. J. Syst. Evol. Microbiol.">
        <title>The Global Catalogue of Microorganisms (GCM) 10K type strain sequencing project: providing services to taxonomists for standard genome sequencing and annotation.</title>
        <authorList>
            <consortium name="The Broad Institute Genomics Platform"/>
            <consortium name="The Broad Institute Genome Sequencing Center for Infectious Disease"/>
            <person name="Wu L."/>
            <person name="Ma J."/>
        </authorList>
    </citation>
    <scope>NUCLEOTIDE SEQUENCE [LARGE SCALE GENOMIC DNA]</scope>
    <source>
        <strain evidence="3">CCM 2767</strain>
    </source>
</reference>
<evidence type="ECO:0000313" key="2">
    <source>
        <dbReference type="EMBL" id="GGI16440.1"/>
    </source>
</evidence>
<dbReference type="EMBL" id="BMDI01000001">
    <property type="protein sequence ID" value="GGI16440.1"/>
    <property type="molecule type" value="Genomic_DNA"/>
</dbReference>
<evidence type="ECO:0000313" key="3">
    <source>
        <dbReference type="Proteomes" id="UP000642180"/>
    </source>
</evidence>
<comment type="caution">
    <text evidence="2">The sequence shown here is derived from an EMBL/GenBank/DDBJ whole genome shotgun (WGS) entry which is preliminary data.</text>
</comment>
<feature type="region of interest" description="Disordered" evidence="1">
    <location>
        <begin position="1"/>
        <end position="25"/>
    </location>
</feature>
<evidence type="ECO:0000256" key="1">
    <source>
        <dbReference type="SAM" id="MobiDB-lite"/>
    </source>
</evidence>
<dbReference type="Pfam" id="PF05521">
    <property type="entry name" value="Phage_HCP"/>
    <property type="match status" value="1"/>
</dbReference>
<dbReference type="Proteomes" id="UP000642180">
    <property type="component" value="Unassembled WGS sequence"/>
</dbReference>
<proteinExistence type="predicted"/>
<sequence length="112" mass="12470">MRAGKLNKRVQLQMPHRVKGDDGGFTQSWVDVGGKRWAEIVPISGREANRSNQTIASTEARITLRYSSVTAEISETWRVLHGEKVYDIKRIANLESADEVIELTCEAGVNDG</sequence>
<dbReference type="InterPro" id="IPR038666">
    <property type="entry name" value="SSP1_head-tail_sf"/>
</dbReference>
<name>A0A8J3APE0_9BURK</name>
<dbReference type="RefSeq" id="WP_188379603.1">
    <property type="nucleotide sequence ID" value="NZ_BMDI01000001.1"/>
</dbReference>
<gene>
    <name evidence="2" type="ORF">GCM10008066_03970</name>
</gene>
<organism evidence="2 3">
    <name type="scientific">Oxalicibacterium faecigallinarum</name>
    <dbReference type="NCBI Taxonomy" id="573741"/>
    <lineage>
        <taxon>Bacteria</taxon>
        <taxon>Pseudomonadati</taxon>
        <taxon>Pseudomonadota</taxon>
        <taxon>Betaproteobacteria</taxon>
        <taxon>Burkholderiales</taxon>
        <taxon>Oxalobacteraceae</taxon>
        <taxon>Oxalicibacterium</taxon>
    </lineage>
</organism>